<dbReference type="Proteomes" id="UP001147653">
    <property type="component" value="Unassembled WGS sequence"/>
</dbReference>
<dbReference type="AlphaFoldDB" id="A0A9X3NC52"/>
<comment type="caution">
    <text evidence="2">The sequence shown here is derived from an EMBL/GenBank/DDBJ whole genome shotgun (WGS) entry which is preliminary data.</text>
</comment>
<evidence type="ECO:0000259" key="1">
    <source>
        <dbReference type="Pfam" id="PF01627"/>
    </source>
</evidence>
<dbReference type="SUPFAM" id="SSF47226">
    <property type="entry name" value="Histidine-containing phosphotransfer domain, HPT domain"/>
    <property type="match status" value="1"/>
</dbReference>
<keyword evidence="3" id="KW-1185">Reference proteome</keyword>
<reference evidence="2" key="1">
    <citation type="submission" date="2022-10" db="EMBL/GenBank/DDBJ databases">
        <title>The WGS of Solirubrobacter phytolaccae KCTC 29190.</title>
        <authorList>
            <person name="Jiang Z."/>
        </authorList>
    </citation>
    <scope>NUCLEOTIDE SEQUENCE</scope>
    <source>
        <strain evidence="2">KCTC 29190</strain>
    </source>
</reference>
<dbReference type="EMBL" id="JAPDDP010000030">
    <property type="protein sequence ID" value="MDA0182047.1"/>
    <property type="molecule type" value="Genomic_DNA"/>
</dbReference>
<name>A0A9X3NC52_9ACTN</name>
<protein>
    <submittedName>
        <fullName evidence="2">Hpt domain-containing protein</fullName>
    </submittedName>
</protein>
<sequence length="95" mass="9980">MNLADLDATLGRVTVDELLTVYRQDLATRLAQLRAATTPDEVRHHAHGLRSGAASFGAMALADAARDVERGDGSLAAVEHAASALDAALATRLHH</sequence>
<dbReference type="InterPro" id="IPR036641">
    <property type="entry name" value="HPT_dom_sf"/>
</dbReference>
<evidence type="ECO:0000313" key="2">
    <source>
        <dbReference type="EMBL" id="MDA0182047.1"/>
    </source>
</evidence>
<accession>A0A9X3NC52</accession>
<proteinExistence type="predicted"/>
<dbReference type="GO" id="GO:0000160">
    <property type="term" value="P:phosphorelay signal transduction system"/>
    <property type="evidence" value="ECO:0007669"/>
    <property type="project" value="InterPro"/>
</dbReference>
<gene>
    <name evidence="2" type="ORF">OJ997_17210</name>
</gene>
<dbReference type="InterPro" id="IPR008207">
    <property type="entry name" value="Sig_transdc_His_kin_Hpt_dom"/>
</dbReference>
<dbReference type="Pfam" id="PF01627">
    <property type="entry name" value="Hpt"/>
    <property type="match status" value="1"/>
</dbReference>
<feature type="domain" description="HPt" evidence="1">
    <location>
        <begin position="17"/>
        <end position="90"/>
    </location>
</feature>
<organism evidence="2 3">
    <name type="scientific">Solirubrobacter phytolaccae</name>
    <dbReference type="NCBI Taxonomy" id="1404360"/>
    <lineage>
        <taxon>Bacteria</taxon>
        <taxon>Bacillati</taxon>
        <taxon>Actinomycetota</taxon>
        <taxon>Thermoleophilia</taxon>
        <taxon>Solirubrobacterales</taxon>
        <taxon>Solirubrobacteraceae</taxon>
        <taxon>Solirubrobacter</taxon>
    </lineage>
</organism>
<evidence type="ECO:0000313" key="3">
    <source>
        <dbReference type="Proteomes" id="UP001147653"/>
    </source>
</evidence>
<dbReference type="RefSeq" id="WP_270026406.1">
    <property type="nucleotide sequence ID" value="NZ_JAPDDP010000030.1"/>
</dbReference>
<dbReference type="Gene3D" id="1.20.120.160">
    <property type="entry name" value="HPT domain"/>
    <property type="match status" value="1"/>
</dbReference>